<protein>
    <submittedName>
        <fullName evidence="1">Uncharacterized protein</fullName>
    </submittedName>
</protein>
<name>A0A8S0VUR1_CYCAE</name>
<comment type="caution">
    <text evidence="1">The sequence shown here is derived from an EMBL/GenBank/DDBJ whole genome shotgun (WGS) entry which is preliminary data.</text>
</comment>
<proteinExistence type="predicted"/>
<reference evidence="1 2" key="1">
    <citation type="submission" date="2020-01" db="EMBL/GenBank/DDBJ databases">
        <authorList>
            <person name="Gupta K D."/>
        </authorList>
    </citation>
    <scope>NUCLEOTIDE SEQUENCE [LARGE SCALE GENOMIC DNA]</scope>
</reference>
<dbReference type="OrthoDB" id="2788229at2759"/>
<gene>
    <name evidence="1" type="ORF">AAE3_LOCUS12950</name>
</gene>
<dbReference type="Proteomes" id="UP000467700">
    <property type="component" value="Unassembled WGS sequence"/>
</dbReference>
<keyword evidence="2" id="KW-1185">Reference proteome</keyword>
<sequence>MADITINSVDSFPLAAFESCSSLKRLAIEDIATVDLQSTFEHTSTKPQLEHLSIRRFSLAFSQILDWLLRNDSPDITQLRSVDFQTMNSEDVNRLPLLLQQCSNSLTDLVIDPGNAYHTLFNLIDGTIASSPEMCHLSLSNLHRLNSLTIRTRIWLSQEFWVSSTGEETIEARNLLSPLQWIANIVQTLPEYSPLHHLALRIHFRGDQAALSRVDWNTLVQAVTSDRLKGLKSVELWVPHHDDRERKSGVIRVLEILQHDRHLSRLIEKGLLVIKEECDMTRRFAKASL</sequence>
<organism evidence="1 2">
    <name type="scientific">Cyclocybe aegerita</name>
    <name type="common">Black poplar mushroom</name>
    <name type="synonym">Agrocybe aegerita</name>
    <dbReference type="NCBI Taxonomy" id="1973307"/>
    <lineage>
        <taxon>Eukaryota</taxon>
        <taxon>Fungi</taxon>
        <taxon>Dikarya</taxon>
        <taxon>Basidiomycota</taxon>
        <taxon>Agaricomycotina</taxon>
        <taxon>Agaricomycetes</taxon>
        <taxon>Agaricomycetidae</taxon>
        <taxon>Agaricales</taxon>
        <taxon>Agaricineae</taxon>
        <taxon>Bolbitiaceae</taxon>
        <taxon>Cyclocybe</taxon>
    </lineage>
</organism>
<evidence type="ECO:0000313" key="2">
    <source>
        <dbReference type="Proteomes" id="UP000467700"/>
    </source>
</evidence>
<dbReference type="AlphaFoldDB" id="A0A8S0VUR1"/>
<evidence type="ECO:0000313" key="1">
    <source>
        <dbReference type="EMBL" id="CAA7270709.1"/>
    </source>
</evidence>
<accession>A0A8S0VUR1</accession>
<dbReference type="EMBL" id="CACVBS010000094">
    <property type="protein sequence ID" value="CAA7270709.1"/>
    <property type="molecule type" value="Genomic_DNA"/>
</dbReference>